<evidence type="ECO:0000259" key="2">
    <source>
        <dbReference type="PROSITE" id="PS51857"/>
    </source>
</evidence>
<evidence type="ECO:0000256" key="1">
    <source>
        <dbReference type="SAM" id="Phobius"/>
    </source>
</evidence>
<dbReference type="CDD" id="cd04458">
    <property type="entry name" value="CSP_CDS"/>
    <property type="match status" value="1"/>
</dbReference>
<dbReference type="EMBL" id="JAQQXS010000007">
    <property type="protein sequence ID" value="MDC8785424.1"/>
    <property type="molecule type" value="Genomic_DNA"/>
</dbReference>
<keyword evidence="4" id="KW-1185">Reference proteome</keyword>
<dbReference type="PROSITE" id="PS51857">
    <property type="entry name" value="CSD_2"/>
    <property type="match status" value="1"/>
</dbReference>
<dbReference type="Proteomes" id="UP001219862">
    <property type="component" value="Unassembled WGS sequence"/>
</dbReference>
<dbReference type="Gene3D" id="2.40.50.140">
    <property type="entry name" value="Nucleic acid-binding proteins"/>
    <property type="match status" value="1"/>
</dbReference>
<evidence type="ECO:0000313" key="3">
    <source>
        <dbReference type="EMBL" id="MDC8785424.1"/>
    </source>
</evidence>
<dbReference type="RefSeq" id="WP_273596541.1">
    <property type="nucleotide sequence ID" value="NZ_JAQQXS010000007.1"/>
</dbReference>
<feature type="transmembrane region" description="Helical" evidence="1">
    <location>
        <begin position="103"/>
        <end position="126"/>
    </location>
</feature>
<reference evidence="3 4" key="1">
    <citation type="submission" date="2022-10" db="EMBL/GenBank/DDBJ databases">
        <title>paucibacter sp. hw8 Genome sequencing.</title>
        <authorList>
            <person name="Park S."/>
        </authorList>
    </citation>
    <scope>NUCLEOTIDE SEQUENCE [LARGE SCALE GENOMIC DNA]</scope>
    <source>
        <strain evidence="4">hw8</strain>
    </source>
</reference>
<proteinExistence type="predicted"/>
<comment type="caution">
    <text evidence="3">The sequence shown here is derived from an EMBL/GenBank/DDBJ whole genome shotgun (WGS) entry which is preliminary data.</text>
</comment>
<feature type="domain" description="CSD" evidence="2">
    <location>
        <begin position="2"/>
        <end position="67"/>
    </location>
</feature>
<gene>
    <name evidence="3" type="ORF">PRZ01_09500</name>
</gene>
<name>A0ABT5KR86_9BURK</name>
<evidence type="ECO:0000313" key="4">
    <source>
        <dbReference type="Proteomes" id="UP001219862"/>
    </source>
</evidence>
<protein>
    <submittedName>
        <fullName evidence="3">Cold shock domain-containing protein</fullName>
    </submittedName>
</protein>
<dbReference type="SUPFAM" id="SSF50249">
    <property type="entry name" value="Nucleic acid-binding proteins"/>
    <property type="match status" value="1"/>
</dbReference>
<keyword evidence="1" id="KW-1133">Transmembrane helix</keyword>
<organism evidence="3 4">
    <name type="scientific">Roseateles koreensis</name>
    <dbReference type="NCBI Taxonomy" id="2987526"/>
    <lineage>
        <taxon>Bacteria</taxon>
        <taxon>Pseudomonadati</taxon>
        <taxon>Pseudomonadota</taxon>
        <taxon>Betaproteobacteria</taxon>
        <taxon>Burkholderiales</taxon>
        <taxon>Sphaerotilaceae</taxon>
        <taxon>Roseateles</taxon>
    </lineage>
</organism>
<dbReference type="InterPro" id="IPR012340">
    <property type="entry name" value="NA-bd_OB-fold"/>
</dbReference>
<sequence length="163" mass="17396">MRFEGTLTEWNYERGFGAIAPSQGGQNLFVHVSAFPSAGEPPSLGELLSFELALDARGHKRVMHVQRCTPARSHAPSGAQAPQMQAFMMPTPRRGRFIAKSGARWRLGLAVAGVLGAVVAAVIWFIGARPHEGDANGAQARYAGASLAKDSGTHAPGKHTRRQ</sequence>
<keyword evidence="1" id="KW-0812">Transmembrane</keyword>
<keyword evidence="1" id="KW-0472">Membrane</keyword>
<dbReference type="InterPro" id="IPR002059">
    <property type="entry name" value="CSP_DNA-bd"/>
</dbReference>
<accession>A0ABT5KR86</accession>